<evidence type="ECO:0000313" key="2">
    <source>
        <dbReference type="Proteomes" id="UP000887116"/>
    </source>
</evidence>
<organism evidence="1 2">
    <name type="scientific">Trichonephila clavata</name>
    <name type="common">Joro spider</name>
    <name type="synonym">Nephila clavata</name>
    <dbReference type="NCBI Taxonomy" id="2740835"/>
    <lineage>
        <taxon>Eukaryota</taxon>
        <taxon>Metazoa</taxon>
        <taxon>Ecdysozoa</taxon>
        <taxon>Arthropoda</taxon>
        <taxon>Chelicerata</taxon>
        <taxon>Arachnida</taxon>
        <taxon>Araneae</taxon>
        <taxon>Araneomorphae</taxon>
        <taxon>Entelegynae</taxon>
        <taxon>Araneoidea</taxon>
        <taxon>Nephilidae</taxon>
        <taxon>Trichonephila</taxon>
    </lineage>
</organism>
<dbReference type="AlphaFoldDB" id="A0A8X6GVL2"/>
<sequence length="81" mass="9276">MRNKVGSCSYVSMYAVHMYPIRMAVHMYPIRMAVHMYPMNSSEQNNGAPKNQDVIRERGEVAVKPFPRLTIVQESHLPGLN</sequence>
<gene>
    <name evidence="1" type="ORF">TNCT_323741</name>
</gene>
<proteinExistence type="predicted"/>
<dbReference type="EMBL" id="BMAO01016606">
    <property type="protein sequence ID" value="GFR09890.1"/>
    <property type="molecule type" value="Genomic_DNA"/>
</dbReference>
<reference evidence="1" key="1">
    <citation type="submission" date="2020-07" db="EMBL/GenBank/DDBJ databases">
        <title>Multicomponent nature underlies the extraordinary mechanical properties of spider dragline silk.</title>
        <authorList>
            <person name="Kono N."/>
            <person name="Nakamura H."/>
            <person name="Mori M."/>
            <person name="Yoshida Y."/>
            <person name="Ohtoshi R."/>
            <person name="Malay A.D."/>
            <person name="Moran D.A.P."/>
            <person name="Tomita M."/>
            <person name="Numata K."/>
            <person name="Arakawa K."/>
        </authorList>
    </citation>
    <scope>NUCLEOTIDE SEQUENCE</scope>
</reference>
<accession>A0A8X6GVL2</accession>
<name>A0A8X6GVL2_TRICU</name>
<protein>
    <submittedName>
        <fullName evidence="1">Uncharacterized protein</fullName>
    </submittedName>
</protein>
<keyword evidence="2" id="KW-1185">Reference proteome</keyword>
<dbReference type="Proteomes" id="UP000887116">
    <property type="component" value="Unassembled WGS sequence"/>
</dbReference>
<evidence type="ECO:0000313" key="1">
    <source>
        <dbReference type="EMBL" id="GFR09890.1"/>
    </source>
</evidence>
<comment type="caution">
    <text evidence="1">The sequence shown here is derived from an EMBL/GenBank/DDBJ whole genome shotgun (WGS) entry which is preliminary data.</text>
</comment>